<feature type="chain" id="PRO_5018266722" evidence="8">
    <location>
        <begin position="29"/>
        <end position="238"/>
    </location>
</feature>
<dbReference type="SUPFAM" id="SSF49354">
    <property type="entry name" value="PapD-like"/>
    <property type="match status" value="1"/>
</dbReference>
<dbReference type="InterPro" id="IPR016147">
    <property type="entry name" value="Pili_assmbl_chaperone_N"/>
</dbReference>
<dbReference type="Proteomes" id="UP000268051">
    <property type="component" value="Unassembled WGS sequence"/>
</dbReference>
<dbReference type="OrthoDB" id="9131059at2"/>
<evidence type="ECO:0000256" key="5">
    <source>
        <dbReference type="ARBA" id="ARBA00022764"/>
    </source>
</evidence>
<dbReference type="Gene3D" id="2.60.40.10">
    <property type="entry name" value="Immunoglobulins"/>
    <property type="match status" value="2"/>
</dbReference>
<dbReference type="InterPro" id="IPR016148">
    <property type="entry name" value="Pili_assmbl_chaperone_C"/>
</dbReference>
<evidence type="ECO:0000313" key="12">
    <source>
        <dbReference type="Proteomes" id="UP000268051"/>
    </source>
</evidence>
<evidence type="ECO:0000256" key="7">
    <source>
        <dbReference type="RuleBase" id="RU003918"/>
    </source>
</evidence>
<evidence type="ECO:0000256" key="4">
    <source>
        <dbReference type="ARBA" id="ARBA00022729"/>
    </source>
</evidence>
<reference evidence="11 12" key="1">
    <citation type="submission" date="2018-10" db="EMBL/GenBank/DDBJ databases">
        <title>Horizontal transference of carbapenem resistance between Klebsiella pneumoniae and Kluyvera ascorbata during abdominal infection: a case report.</title>
        <authorList>
            <person name="Raro O.H.F."/>
            <person name="Lima-Morales D."/>
            <person name="Barth A.L."/>
            <person name="Paim T.G.S."/>
            <person name="Mott M.P."/>
            <person name="Riche C.V.W."/>
            <person name="Teixeira U.F."/>
            <person name="Waechter F."/>
            <person name="Dias C.A.G."/>
        </authorList>
    </citation>
    <scope>NUCLEOTIDE SEQUENCE [LARGE SCALE GENOMIC DNA]</scope>
    <source>
        <strain evidence="11 12">OT2</strain>
    </source>
</reference>
<dbReference type="InterPro" id="IPR018046">
    <property type="entry name" value="Pili_assmbl_chaperone_CS"/>
</dbReference>
<comment type="similarity">
    <text evidence="2 7">Belongs to the periplasmic pilus chaperone family.</text>
</comment>
<dbReference type="GO" id="GO:0071555">
    <property type="term" value="P:cell wall organization"/>
    <property type="evidence" value="ECO:0007669"/>
    <property type="project" value="InterPro"/>
</dbReference>
<feature type="domain" description="Pili assembly chaperone C-terminal" evidence="10">
    <location>
        <begin position="175"/>
        <end position="230"/>
    </location>
</feature>
<comment type="subcellular location">
    <subcellularLocation>
        <location evidence="1 7">Periplasm</location>
    </subcellularLocation>
</comment>
<sequence>MSIFSRTGLWATALTLASLPLFSPLAQAADYGGIALGATRVIYPQGSEQISLSVNNTDGQSVFLIQSWVENADSKKSSDFVVTPPLFVIKPKKENTLRVMYIGQDASLPKDRESLYWMNVKAIPAATKESQNKNTLQIAVLNRIKLFVRPKGLNMPPADAPAKLRFHQTGSQLTIKNPTPYYVTLVELTEGSAALPATMVPPLGQSSLVVPSTAHGDISFQTVNDYGANTPKQQAVMD</sequence>
<dbReference type="InterPro" id="IPR008962">
    <property type="entry name" value="PapD-like_sf"/>
</dbReference>
<feature type="domain" description="Pili assembly chaperone N-terminal" evidence="9">
    <location>
        <begin position="33"/>
        <end position="153"/>
    </location>
</feature>
<evidence type="ECO:0000256" key="2">
    <source>
        <dbReference type="ARBA" id="ARBA00007399"/>
    </source>
</evidence>
<keyword evidence="4 8" id="KW-0732">Signal</keyword>
<gene>
    <name evidence="11" type="ORF">EB837_12745</name>
</gene>
<name>A0A3N2S258_9ENTR</name>
<evidence type="ECO:0000256" key="8">
    <source>
        <dbReference type="SAM" id="SignalP"/>
    </source>
</evidence>
<evidence type="ECO:0000259" key="9">
    <source>
        <dbReference type="Pfam" id="PF00345"/>
    </source>
</evidence>
<feature type="signal peptide" evidence="8">
    <location>
        <begin position="1"/>
        <end position="28"/>
    </location>
</feature>
<keyword evidence="5" id="KW-0574">Periplasm</keyword>
<evidence type="ECO:0000313" key="11">
    <source>
        <dbReference type="EMBL" id="ROU13783.1"/>
    </source>
</evidence>
<proteinExistence type="inferred from homology"/>
<dbReference type="InterPro" id="IPR050643">
    <property type="entry name" value="Periplasmic_pilus_chap"/>
</dbReference>
<dbReference type="GO" id="GO:0030288">
    <property type="term" value="C:outer membrane-bounded periplasmic space"/>
    <property type="evidence" value="ECO:0007669"/>
    <property type="project" value="InterPro"/>
</dbReference>
<dbReference type="InterPro" id="IPR013783">
    <property type="entry name" value="Ig-like_fold"/>
</dbReference>
<keyword evidence="6 7" id="KW-0143">Chaperone</keyword>
<evidence type="ECO:0000256" key="3">
    <source>
        <dbReference type="ARBA" id="ARBA00022558"/>
    </source>
</evidence>
<organism evidence="11 12">
    <name type="scientific">Kluyvera ascorbata</name>
    <dbReference type="NCBI Taxonomy" id="51288"/>
    <lineage>
        <taxon>Bacteria</taxon>
        <taxon>Pseudomonadati</taxon>
        <taxon>Pseudomonadota</taxon>
        <taxon>Gammaproteobacteria</taxon>
        <taxon>Enterobacterales</taxon>
        <taxon>Enterobacteriaceae</taxon>
        <taxon>Kluyvera</taxon>
    </lineage>
</organism>
<evidence type="ECO:0000259" key="10">
    <source>
        <dbReference type="Pfam" id="PF02753"/>
    </source>
</evidence>
<dbReference type="InterPro" id="IPR001829">
    <property type="entry name" value="Pili_assmbl_chaperone_bac"/>
</dbReference>
<dbReference type="PANTHER" id="PTHR30251:SF0">
    <property type="entry name" value="FIMBRIAL CHAPERONE PROTEIN ELFD-RELATED"/>
    <property type="match status" value="1"/>
</dbReference>
<dbReference type="AlphaFoldDB" id="A0A3N2S258"/>
<comment type="caution">
    <text evidence="11">The sequence shown here is derived from an EMBL/GenBank/DDBJ whole genome shotgun (WGS) entry which is preliminary data.</text>
</comment>
<dbReference type="PANTHER" id="PTHR30251">
    <property type="entry name" value="PILUS ASSEMBLY CHAPERONE"/>
    <property type="match status" value="1"/>
</dbReference>
<dbReference type="Pfam" id="PF00345">
    <property type="entry name" value="PapD_N"/>
    <property type="match status" value="1"/>
</dbReference>
<dbReference type="RefSeq" id="WP_123651465.1">
    <property type="nucleotide sequence ID" value="NZ_RHFN01000011.1"/>
</dbReference>
<dbReference type="SUPFAM" id="SSF49584">
    <property type="entry name" value="Periplasmic chaperone C-domain"/>
    <property type="match status" value="1"/>
</dbReference>
<dbReference type="PRINTS" id="PR00969">
    <property type="entry name" value="CHAPERONPILI"/>
</dbReference>
<dbReference type="FunFam" id="2.60.40.10:FF:000458">
    <property type="entry name" value="Molecular chaperone FimC"/>
    <property type="match status" value="1"/>
</dbReference>
<dbReference type="EMBL" id="RHFN01000011">
    <property type="protein sequence ID" value="ROU13783.1"/>
    <property type="molecule type" value="Genomic_DNA"/>
</dbReference>
<accession>A0A3N2S258</accession>
<keyword evidence="3" id="KW-1029">Fimbrium biogenesis</keyword>
<protein>
    <submittedName>
        <fullName evidence="11">Fimbrial chaperone protein FimC</fullName>
    </submittedName>
</protein>
<evidence type="ECO:0000256" key="1">
    <source>
        <dbReference type="ARBA" id="ARBA00004418"/>
    </source>
</evidence>
<evidence type="ECO:0000256" key="6">
    <source>
        <dbReference type="ARBA" id="ARBA00023186"/>
    </source>
</evidence>
<dbReference type="PROSITE" id="PS00635">
    <property type="entry name" value="PILI_CHAPERONE"/>
    <property type="match status" value="1"/>
</dbReference>
<dbReference type="Pfam" id="PF02753">
    <property type="entry name" value="PapD_C"/>
    <property type="match status" value="1"/>
</dbReference>
<dbReference type="InterPro" id="IPR036316">
    <property type="entry name" value="Pili_assmbl_chap_C_dom_sf"/>
</dbReference>